<dbReference type="Proteomes" id="UP000183987">
    <property type="component" value="Unassembled WGS sequence"/>
</dbReference>
<reference evidence="2" key="1">
    <citation type="submission" date="2016-11" db="EMBL/GenBank/DDBJ databases">
        <authorList>
            <person name="Varghese N."/>
            <person name="Submissions S."/>
        </authorList>
    </citation>
    <scope>NUCLEOTIDE SEQUENCE [LARGE SCALE GENOMIC DNA]</scope>
    <source>
        <strain evidence="2">DSM 29326</strain>
    </source>
</reference>
<proteinExistence type="predicted"/>
<name>A0A1M4W9Y5_LOKAT</name>
<organism evidence="1 2">
    <name type="scientific">Loktanella atrilutea</name>
    <dbReference type="NCBI Taxonomy" id="366533"/>
    <lineage>
        <taxon>Bacteria</taxon>
        <taxon>Pseudomonadati</taxon>
        <taxon>Pseudomonadota</taxon>
        <taxon>Alphaproteobacteria</taxon>
        <taxon>Rhodobacterales</taxon>
        <taxon>Roseobacteraceae</taxon>
        <taxon>Loktanella</taxon>
    </lineage>
</organism>
<dbReference type="STRING" id="366533.SAMN05444339_10243"/>
<accession>A0A1M4W9Y5</accession>
<dbReference type="AlphaFoldDB" id="A0A1M4W9Y5"/>
<evidence type="ECO:0000313" key="2">
    <source>
        <dbReference type="Proteomes" id="UP000183987"/>
    </source>
</evidence>
<sequence length="118" mass="12699">MSATTEQDIRTYAEIASQLHIEGVPDQVLEAAGHIVADAACCKELRLLVLQSLMTATAKELARIALDVAETSPTEFLAATTRIFQDDAAGEIARQGIQRGYSIGDMRSATLRHRGAQS</sequence>
<dbReference type="EMBL" id="FQUE01000002">
    <property type="protein sequence ID" value="SHE78081.1"/>
    <property type="molecule type" value="Genomic_DNA"/>
</dbReference>
<evidence type="ECO:0000313" key="1">
    <source>
        <dbReference type="EMBL" id="SHE78081.1"/>
    </source>
</evidence>
<keyword evidence="2" id="KW-1185">Reference proteome</keyword>
<dbReference type="RefSeq" id="WP_072856206.1">
    <property type="nucleotide sequence ID" value="NZ_FQUE01000002.1"/>
</dbReference>
<gene>
    <name evidence="1" type="ORF">SAMN05444339_10243</name>
</gene>
<protein>
    <submittedName>
        <fullName evidence="1">Uncharacterized protein</fullName>
    </submittedName>
</protein>